<accession>A0A2S9KCR4</accession>
<dbReference type="RefSeq" id="WP_105730224.1">
    <property type="nucleotide sequence ID" value="NZ_PVLR01000036.1"/>
</dbReference>
<keyword evidence="4" id="KW-1185">Reference proteome</keyword>
<dbReference type="Pfam" id="PF01370">
    <property type="entry name" value="Epimerase"/>
    <property type="match status" value="1"/>
</dbReference>
<organism evidence="3 4">
    <name type="scientific">Malikia spinosa</name>
    <dbReference type="NCBI Taxonomy" id="86180"/>
    <lineage>
        <taxon>Bacteria</taxon>
        <taxon>Pseudomonadati</taxon>
        <taxon>Pseudomonadota</taxon>
        <taxon>Betaproteobacteria</taxon>
        <taxon>Burkholderiales</taxon>
        <taxon>Comamonadaceae</taxon>
        <taxon>Malikia</taxon>
    </lineage>
</organism>
<keyword evidence="1" id="KW-0520">NAD</keyword>
<feature type="domain" description="NAD-dependent epimerase/dehydratase" evidence="2">
    <location>
        <begin position="125"/>
        <end position="249"/>
    </location>
</feature>
<dbReference type="CDD" id="cd05266">
    <property type="entry name" value="SDR_a4"/>
    <property type="match status" value="1"/>
</dbReference>
<dbReference type="Proteomes" id="UP000238326">
    <property type="component" value="Unassembled WGS sequence"/>
</dbReference>
<dbReference type="InterPro" id="IPR001509">
    <property type="entry name" value="Epimerase_deHydtase"/>
</dbReference>
<proteinExistence type="predicted"/>
<reference evidence="3 4" key="1">
    <citation type="submission" date="2018-03" db="EMBL/GenBank/DDBJ databases">
        <title>Comparative genomics illustrates the genes involved in a hyperalkaliphilic mechanisms of Serpentinomonas isolated from highly-alkaline calcium-rich serpentinized springs.</title>
        <authorList>
            <person name="Suzuki S."/>
            <person name="Ishii S."/>
            <person name="Walworth N."/>
            <person name="Bird L."/>
            <person name="Kuenen J.G."/>
            <person name="Nealson K.H."/>
        </authorList>
    </citation>
    <scope>NUCLEOTIDE SEQUENCE [LARGE SCALE GENOMIC DNA]</scope>
    <source>
        <strain evidence="3 4">83</strain>
    </source>
</reference>
<protein>
    <submittedName>
        <fullName evidence="3">NAD(P)-dependent oxidoreductase</fullName>
    </submittedName>
</protein>
<dbReference type="EMBL" id="PVLR01000036">
    <property type="protein sequence ID" value="PRD68165.1"/>
    <property type="molecule type" value="Genomic_DNA"/>
</dbReference>
<dbReference type="OrthoDB" id="9808276at2"/>
<dbReference type="SUPFAM" id="SSF51735">
    <property type="entry name" value="NAD(P)-binding Rossmann-fold domains"/>
    <property type="match status" value="1"/>
</dbReference>
<evidence type="ECO:0000256" key="1">
    <source>
        <dbReference type="ARBA" id="ARBA00023027"/>
    </source>
</evidence>
<name>A0A2S9KCR4_9BURK</name>
<dbReference type="PANTHER" id="PTHR43574">
    <property type="entry name" value="EPIMERASE-RELATED"/>
    <property type="match status" value="1"/>
</dbReference>
<comment type="caution">
    <text evidence="3">The sequence shown here is derived from an EMBL/GenBank/DDBJ whole genome shotgun (WGS) entry which is preliminary data.</text>
</comment>
<gene>
    <name evidence="3" type="ORF">C6P61_12300</name>
</gene>
<dbReference type="InterPro" id="IPR036291">
    <property type="entry name" value="NAD(P)-bd_dom_sf"/>
</dbReference>
<evidence type="ECO:0000313" key="4">
    <source>
        <dbReference type="Proteomes" id="UP000238326"/>
    </source>
</evidence>
<dbReference type="AlphaFoldDB" id="A0A2S9KCR4"/>
<sequence length="324" mass="35083">MAFLGALPARFRRERVLIVGCGDVGLRSARALGARAVAVVAPGASDAVPAASPGARGRVRLFALTSTPARVADLRAAGITPLAGNLDDPASLRRLAGLATRVLHLAPPPGTGLGDPRSLALARVLARRTPPRALVYGSTSGVYGDCGGAWVDEVRAVNPGTPRARRRVAAEDLLRHWGRAFGVPVGVLRIPGIYAPDREGGTPRERLLRGTPVLRREDDVHTNHIHADDLARACVRALWRAPVQRVFNCCDDTELTMGDYFELAADLYGLPRPERVSREQARERLSPMTLSFMGESRRLSNLRMKRELGLKLRYPQVEQGLRAA</sequence>
<evidence type="ECO:0000313" key="3">
    <source>
        <dbReference type="EMBL" id="PRD68165.1"/>
    </source>
</evidence>
<dbReference type="Gene3D" id="3.40.50.720">
    <property type="entry name" value="NAD(P)-binding Rossmann-like Domain"/>
    <property type="match status" value="1"/>
</dbReference>
<evidence type="ECO:0000259" key="2">
    <source>
        <dbReference type="Pfam" id="PF01370"/>
    </source>
</evidence>